<dbReference type="Proteomes" id="UP001431209">
    <property type="component" value="Unassembled WGS sequence"/>
</dbReference>
<organism evidence="9 10">
    <name type="scientific">Acrasis kona</name>
    <dbReference type="NCBI Taxonomy" id="1008807"/>
    <lineage>
        <taxon>Eukaryota</taxon>
        <taxon>Discoba</taxon>
        <taxon>Heterolobosea</taxon>
        <taxon>Tetramitia</taxon>
        <taxon>Eutetramitia</taxon>
        <taxon>Acrasidae</taxon>
        <taxon>Acrasis</taxon>
    </lineage>
</organism>
<dbReference type="PROSITE" id="PS51745">
    <property type="entry name" value="PB1"/>
    <property type="match status" value="1"/>
</dbReference>
<evidence type="ECO:0000259" key="7">
    <source>
        <dbReference type="PROSITE" id="PS50011"/>
    </source>
</evidence>
<dbReference type="InterPro" id="IPR000270">
    <property type="entry name" value="PB1_dom"/>
</dbReference>
<protein>
    <submittedName>
        <fullName evidence="9">MAPKKK domain-containing protein domain-containing protein</fullName>
    </submittedName>
</protein>
<feature type="compositionally biased region" description="Acidic residues" evidence="6">
    <location>
        <begin position="782"/>
        <end position="831"/>
    </location>
</feature>
<dbReference type="SUPFAM" id="SSF56112">
    <property type="entry name" value="Protein kinase-like (PK-like)"/>
    <property type="match status" value="1"/>
</dbReference>
<evidence type="ECO:0000256" key="5">
    <source>
        <dbReference type="PROSITE-ProRule" id="PRU10141"/>
    </source>
</evidence>
<dbReference type="InterPro" id="IPR050538">
    <property type="entry name" value="MAP_kinase_kinase_kinase"/>
</dbReference>
<dbReference type="CDD" id="cd06606">
    <property type="entry name" value="STKc_MAPKKK"/>
    <property type="match status" value="1"/>
</dbReference>
<dbReference type="Gene3D" id="1.10.510.10">
    <property type="entry name" value="Transferase(Phosphotransferase) domain 1"/>
    <property type="match status" value="1"/>
</dbReference>
<dbReference type="InterPro" id="IPR006652">
    <property type="entry name" value="Kelch_1"/>
</dbReference>
<evidence type="ECO:0000313" key="9">
    <source>
        <dbReference type="EMBL" id="KAL0491988.1"/>
    </source>
</evidence>
<dbReference type="SMART" id="SM00666">
    <property type="entry name" value="PB1"/>
    <property type="match status" value="1"/>
</dbReference>
<feature type="compositionally biased region" description="Low complexity" evidence="6">
    <location>
        <begin position="502"/>
        <end position="513"/>
    </location>
</feature>
<dbReference type="InterPro" id="IPR011009">
    <property type="entry name" value="Kinase-like_dom_sf"/>
</dbReference>
<accession>A0AAW2ZQ50</accession>
<dbReference type="Gene3D" id="2.120.10.80">
    <property type="entry name" value="Kelch-type beta propeller"/>
    <property type="match status" value="2"/>
</dbReference>
<proteinExistence type="predicted"/>
<evidence type="ECO:0000256" key="2">
    <source>
        <dbReference type="ARBA" id="ARBA00022741"/>
    </source>
</evidence>
<comment type="caution">
    <text evidence="9">The sequence shown here is derived from an EMBL/GenBank/DDBJ whole genome shotgun (WGS) entry which is preliminary data.</text>
</comment>
<dbReference type="Pfam" id="PF24681">
    <property type="entry name" value="Kelch_KLHDC2_KLHL20_DRC7"/>
    <property type="match status" value="1"/>
</dbReference>
<dbReference type="Gene3D" id="3.30.200.20">
    <property type="entry name" value="Phosphorylase Kinase, domain 1"/>
    <property type="match status" value="1"/>
</dbReference>
<dbReference type="PROSITE" id="PS50011">
    <property type="entry name" value="PROTEIN_KINASE_DOM"/>
    <property type="match status" value="1"/>
</dbReference>
<evidence type="ECO:0000256" key="4">
    <source>
        <dbReference type="ARBA" id="ARBA00022840"/>
    </source>
</evidence>
<keyword evidence="4 5" id="KW-0067">ATP-binding</keyword>
<feature type="compositionally biased region" description="Polar residues" evidence="6">
    <location>
        <begin position="489"/>
        <end position="501"/>
    </location>
</feature>
<dbReference type="Pfam" id="PF00564">
    <property type="entry name" value="PB1"/>
    <property type="match status" value="1"/>
</dbReference>
<dbReference type="InterPro" id="IPR053793">
    <property type="entry name" value="PB1-like"/>
</dbReference>
<dbReference type="SUPFAM" id="SSF117281">
    <property type="entry name" value="Kelch motif"/>
    <property type="match status" value="2"/>
</dbReference>
<feature type="binding site" evidence="5">
    <location>
        <position position="555"/>
    </location>
    <ligand>
        <name>ATP</name>
        <dbReference type="ChEBI" id="CHEBI:30616"/>
    </ligand>
</feature>
<feature type="compositionally biased region" description="Polar residues" evidence="6">
    <location>
        <begin position="864"/>
        <end position="874"/>
    </location>
</feature>
<dbReference type="GO" id="GO:0004672">
    <property type="term" value="F:protein kinase activity"/>
    <property type="evidence" value="ECO:0007669"/>
    <property type="project" value="InterPro"/>
</dbReference>
<keyword evidence="2 5" id="KW-0547">Nucleotide-binding</keyword>
<dbReference type="InterPro" id="IPR015915">
    <property type="entry name" value="Kelch-typ_b-propeller"/>
</dbReference>
<dbReference type="SMART" id="SM00612">
    <property type="entry name" value="Kelch"/>
    <property type="match status" value="5"/>
</dbReference>
<feature type="domain" description="PB1" evidence="8">
    <location>
        <begin position="404"/>
        <end position="483"/>
    </location>
</feature>
<dbReference type="GO" id="GO:0005524">
    <property type="term" value="F:ATP binding"/>
    <property type="evidence" value="ECO:0007669"/>
    <property type="project" value="UniProtKB-UniRule"/>
</dbReference>
<evidence type="ECO:0000313" key="10">
    <source>
        <dbReference type="Proteomes" id="UP001431209"/>
    </source>
</evidence>
<evidence type="ECO:0000259" key="8">
    <source>
        <dbReference type="PROSITE" id="PS51745"/>
    </source>
</evidence>
<keyword evidence="1" id="KW-0808">Transferase</keyword>
<dbReference type="CDD" id="cd05992">
    <property type="entry name" value="PB1"/>
    <property type="match status" value="1"/>
</dbReference>
<dbReference type="Pfam" id="PF01344">
    <property type="entry name" value="Kelch_1"/>
    <property type="match status" value="1"/>
</dbReference>
<reference evidence="9 10" key="1">
    <citation type="submission" date="2024-03" db="EMBL/GenBank/DDBJ databases">
        <title>The Acrasis kona genome and developmental transcriptomes reveal deep origins of eukaryotic multicellular pathways.</title>
        <authorList>
            <person name="Sheikh S."/>
            <person name="Fu C.-J."/>
            <person name="Brown M.W."/>
            <person name="Baldauf S.L."/>
        </authorList>
    </citation>
    <scope>NUCLEOTIDE SEQUENCE [LARGE SCALE GENOMIC DNA]</scope>
    <source>
        <strain evidence="9 10">ATCC MYA-3509</strain>
    </source>
</reference>
<dbReference type="Gene3D" id="3.10.20.90">
    <property type="entry name" value="Phosphatidylinositol 3-kinase Catalytic Subunit, Chain A, domain 1"/>
    <property type="match status" value="1"/>
</dbReference>
<dbReference type="InterPro" id="IPR000719">
    <property type="entry name" value="Prot_kinase_dom"/>
</dbReference>
<dbReference type="SUPFAM" id="SSF54277">
    <property type="entry name" value="CAD &amp; PB1 domains"/>
    <property type="match status" value="1"/>
</dbReference>
<dbReference type="Pfam" id="PF00069">
    <property type="entry name" value="Pkinase"/>
    <property type="match status" value="2"/>
</dbReference>
<dbReference type="EMBL" id="JAOPGA020001893">
    <property type="protein sequence ID" value="KAL0491988.1"/>
    <property type="molecule type" value="Genomic_DNA"/>
</dbReference>
<evidence type="ECO:0000256" key="1">
    <source>
        <dbReference type="ARBA" id="ARBA00022679"/>
    </source>
</evidence>
<evidence type="ECO:0000256" key="3">
    <source>
        <dbReference type="ARBA" id="ARBA00022777"/>
    </source>
</evidence>
<feature type="compositionally biased region" description="Polar residues" evidence="6">
    <location>
        <begin position="889"/>
        <end position="900"/>
    </location>
</feature>
<dbReference type="InterPro" id="IPR017441">
    <property type="entry name" value="Protein_kinase_ATP_BS"/>
</dbReference>
<name>A0AAW2ZQ50_9EUKA</name>
<dbReference type="AlphaFoldDB" id="A0AAW2ZQ50"/>
<sequence>MEQIAIISQQDSIIPASRLARRNEHVRPKSHPNFPLAIEPAPMRWTLKKTKPPMPVSRGFHSCCAVNNSLFVIGGDDSREDFFSDVWVYNCVNGCWSELEKLKKPITGHTCVYHDSCLYLFGGKQRDHYMSELLIYDKQVWTIHKVNNKMTPRGAHTASVVNNKMYIFGGLNSIKAGSTTDLEYLSSMCIFDFHTRTWSIPKNIKGVLPCKRAGHAAAVVGKNIYLFGGRSGSILSNDFYSFNTETHTWTKIISKGDNPPPRAGHSLVSYGTHLILWGGTDWSTFFQSVYTFDIQTSTWIEQRTCGDVPDGKYWHTSVVVDGIMYVFGGGRYGSLSNDIYTLDLSLLVQPSQPLVVAGPNTRHVDPNNYHHYLSNDTMSTSSFTSDSEYSPITPMSAPSSFPSTMKIKTVMSSEIRILKVSALITFEELLEKLRQEYNLFDLNILYVDEEDDLITIRSDAELRSAIEFFKMNNKNLRLEIKAITSQPTLQKKHTSQQVNMSPTTTNTLPTTTNTTIINDNPTFMWQPGRELGRGAYGVVYEAMNVETGKFMAVKKIQIKSKQRDKLIQETMQEIKVMKQLKHENIVQYLGVDRDQDTLYIFLELVAGGSIASLLGVFKMFHESVVRLSFIGTLRPPIILVNHNGVVKLADFGHSKVLNPNESQANKSIRGTPMWMAPEVIRENKHGKWSDIWALGCTLIEMITGDYPWPRLAKQEPMAIMYNIATLGKCPKIPKNLSPDGKIFLKRCFVLDPKQRATVDELLKEPFVTNQLDPWAPIPCTSDSDEEEDDDEEEDEEEEEEDEDDEEEDGTEEEEEDEYDEEEEEFATEDEEDKAKMESTTQHGVNKKISHATTTPGQPRDLSYLSRSTKSNVANVQDILQYLTDKRRNTSSIGGSSSTLNKGRGHV</sequence>
<dbReference type="PANTHER" id="PTHR48016:SF56">
    <property type="entry name" value="MAPKK KINASE"/>
    <property type="match status" value="1"/>
</dbReference>
<feature type="domain" description="Protein kinase" evidence="7">
    <location>
        <begin position="525"/>
        <end position="767"/>
    </location>
</feature>
<dbReference type="InterPro" id="IPR016024">
    <property type="entry name" value="ARM-type_fold"/>
</dbReference>
<evidence type="ECO:0000256" key="6">
    <source>
        <dbReference type="SAM" id="MobiDB-lite"/>
    </source>
</evidence>
<gene>
    <name evidence="9" type="ORF">AKO1_010129</name>
</gene>
<keyword evidence="10" id="KW-1185">Reference proteome</keyword>
<dbReference type="PROSITE" id="PS00107">
    <property type="entry name" value="PROTEIN_KINASE_ATP"/>
    <property type="match status" value="1"/>
</dbReference>
<feature type="region of interest" description="Disordered" evidence="6">
    <location>
        <begin position="489"/>
        <end position="513"/>
    </location>
</feature>
<dbReference type="SUPFAM" id="SSF48371">
    <property type="entry name" value="ARM repeat"/>
    <property type="match status" value="1"/>
</dbReference>
<feature type="region of interest" description="Disordered" evidence="6">
    <location>
        <begin position="769"/>
        <end position="906"/>
    </location>
</feature>
<dbReference type="PANTHER" id="PTHR48016">
    <property type="entry name" value="MAP KINASE KINASE KINASE SSK2-RELATED-RELATED"/>
    <property type="match status" value="1"/>
</dbReference>
<keyword evidence="3" id="KW-0418">Kinase</keyword>